<accession>A0A0F9NQ02</accession>
<protein>
    <submittedName>
        <fullName evidence="1">Uncharacterized protein</fullName>
    </submittedName>
</protein>
<dbReference type="EMBL" id="LAZR01007731">
    <property type="protein sequence ID" value="KKM83327.1"/>
    <property type="molecule type" value="Genomic_DNA"/>
</dbReference>
<organism evidence="1">
    <name type="scientific">marine sediment metagenome</name>
    <dbReference type="NCBI Taxonomy" id="412755"/>
    <lineage>
        <taxon>unclassified sequences</taxon>
        <taxon>metagenomes</taxon>
        <taxon>ecological metagenomes</taxon>
    </lineage>
</organism>
<comment type="caution">
    <text evidence="1">The sequence shown here is derived from an EMBL/GenBank/DDBJ whole genome shotgun (WGS) entry which is preliminary data.</text>
</comment>
<sequence length="56" mass="6248">MKTPFSIIVGKSGKTVLQFIDQPVCEVDFKFDIKVEFLIALVDTLNTHETECSNAS</sequence>
<dbReference type="AlphaFoldDB" id="A0A0F9NQ02"/>
<evidence type="ECO:0000313" key="1">
    <source>
        <dbReference type="EMBL" id="KKM83327.1"/>
    </source>
</evidence>
<gene>
    <name evidence="1" type="ORF">LCGC14_1310610</name>
</gene>
<proteinExistence type="predicted"/>
<name>A0A0F9NQ02_9ZZZZ</name>
<reference evidence="1" key="1">
    <citation type="journal article" date="2015" name="Nature">
        <title>Complex archaea that bridge the gap between prokaryotes and eukaryotes.</title>
        <authorList>
            <person name="Spang A."/>
            <person name="Saw J.H."/>
            <person name="Jorgensen S.L."/>
            <person name="Zaremba-Niedzwiedzka K."/>
            <person name="Martijn J."/>
            <person name="Lind A.E."/>
            <person name="van Eijk R."/>
            <person name="Schleper C."/>
            <person name="Guy L."/>
            <person name="Ettema T.J."/>
        </authorList>
    </citation>
    <scope>NUCLEOTIDE SEQUENCE</scope>
</reference>